<reference evidence="2" key="1">
    <citation type="journal article" date="2011" name="MBio">
        <title>Novel metabolic attributes of the genus Cyanothece, comprising a group of unicellular nitrogen-fixing Cyanobacteria.</title>
        <authorList>
            <person name="Bandyopadhyay A."/>
            <person name="Elvitigala T."/>
            <person name="Welsh E."/>
            <person name="Stockel J."/>
            <person name="Liberton M."/>
            <person name="Min H."/>
            <person name="Sherman L.A."/>
            <person name="Pakrasi H.B."/>
        </authorList>
    </citation>
    <scope>NUCLEOTIDE SEQUENCE [LARGE SCALE GENOMIC DNA]</scope>
    <source>
        <strain evidence="2">PCC 7424</strain>
    </source>
</reference>
<dbReference type="HOGENOM" id="CLU_1657933_0_0_3"/>
<keyword evidence="2" id="KW-1185">Reference proteome</keyword>
<proteinExistence type="predicted"/>
<organism evidence="1 2">
    <name type="scientific">Gloeothece citriformis (strain PCC 7424)</name>
    <name type="common">Cyanothece sp. (strain PCC 7424)</name>
    <dbReference type="NCBI Taxonomy" id="65393"/>
    <lineage>
        <taxon>Bacteria</taxon>
        <taxon>Bacillati</taxon>
        <taxon>Cyanobacteriota</taxon>
        <taxon>Cyanophyceae</taxon>
        <taxon>Oscillatoriophycideae</taxon>
        <taxon>Chroococcales</taxon>
        <taxon>Aphanothecaceae</taxon>
        <taxon>Gloeothece</taxon>
        <taxon>Gloeothece citriformis</taxon>
    </lineage>
</organism>
<dbReference type="KEGG" id="cyc:PCC7424_2532"/>
<protein>
    <submittedName>
        <fullName evidence="1">Uncharacterized protein</fullName>
    </submittedName>
</protein>
<dbReference type="EMBL" id="CP001291">
    <property type="protein sequence ID" value="ACK70949.1"/>
    <property type="molecule type" value="Genomic_DNA"/>
</dbReference>
<dbReference type="Proteomes" id="UP000002384">
    <property type="component" value="Chromosome"/>
</dbReference>
<dbReference type="RefSeq" id="WP_015954552.1">
    <property type="nucleotide sequence ID" value="NC_011729.1"/>
</dbReference>
<sequence length="159" mass="18045">MKKIISTGLTITYTTLFSLPTLAEINLEGQSILCQQQNWLTEIAFSTPNFNIAICIDKNDPDNEGNFELIATHYIQQSKNTNEKIILPLSTTGLYLGEPAIYKATTGTYTYQVYVSLVQKYSSECQCQAIVYDTVSLKIFNNGESIYQYTTQKFLYGWK</sequence>
<gene>
    <name evidence="1" type="ordered locus">PCC7424_2532</name>
</gene>
<evidence type="ECO:0000313" key="2">
    <source>
        <dbReference type="Proteomes" id="UP000002384"/>
    </source>
</evidence>
<accession>B7KK64</accession>
<name>B7KK64_GLOC7</name>
<dbReference type="eggNOG" id="ENOG5033KKR">
    <property type="taxonomic scope" value="Bacteria"/>
</dbReference>
<dbReference type="STRING" id="65393.PCC7424_2532"/>
<dbReference type="OrthoDB" id="9849322at2"/>
<dbReference type="AlphaFoldDB" id="B7KK64"/>
<evidence type="ECO:0000313" key="1">
    <source>
        <dbReference type="EMBL" id="ACK70949.1"/>
    </source>
</evidence>